<sequence length="513" mass="56439">MPDNTPLQRAKFALDPVERTRGEHALTVDHYEYGRCGWDRERGTLVPLPGLRGVGYFSTRMVFGGSSIVFPERVRLPLEKGRPLRIWRHDLVSGESASLTFTPHGNGFDPAVTATPAPDGQRVTVCDDYPKEDRPRDEHHTYFGDLTVLAFDGAPPRVIGTSPGWRPEWSPDGRHLIAGHNDWPRELGSRPPIVTTRVLDPHDGTVQHTVEDASPATGDARYWSPDSRRILLYREGYHEKTLPFGFYDLHERTTHWFDPALMDLARLNPPQLPMLLGYAGTEHLLWHSQKGRTCRVHSLHIPTGRTDVVLQTTGPDPYAYVQLTPMPVGWWDLPTGPATAVHPSTPATSPDPAPGPVLDEDQAMTLLTDPDAWHAALQAVADDTAGPTGPRIILTPWTLRRRTPQPGTCLTDPTLVVTGAPDDAVHRALTAAALRFALVDERGTEHTDPGDADSDETFTPSYVSDVTTTGDHHAVRIDLGGTDYPLLTLALIRTLTDALARERVTEATISSAG</sequence>
<dbReference type="InterPro" id="IPR011042">
    <property type="entry name" value="6-blade_b-propeller_TolB-like"/>
</dbReference>
<dbReference type="Proteomes" id="UP000269289">
    <property type="component" value="Unassembled WGS sequence"/>
</dbReference>
<keyword evidence="2" id="KW-1185">Reference proteome</keyword>
<dbReference type="SUPFAM" id="SSF82171">
    <property type="entry name" value="DPP6 N-terminal domain-like"/>
    <property type="match status" value="1"/>
</dbReference>
<organism evidence="1 2">
    <name type="scientific">Cellulomonas triticagri</name>
    <dbReference type="NCBI Taxonomy" id="2483352"/>
    <lineage>
        <taxon>Bacteria</taxon>
        <taxon>Bacillati</taxon>
        <taxon>Actinomycetota</taxon>
        <taxon>Actinomycetes</taxon>
        <taxon>Micrococcales</taxon>
        <taxon>Cellulomonadaceae</taxon>
        <taxon>Cellulomonas</taxon>
    </lineage>
</organism>
<reference evidence="1 2" key="1">
    <citation type="submission" date="2018-10" db="EMBL/GenBank/DDBJ databases">
        <title>Isolation, diversity and antifungal activity of actinobacteria from wheat.</title>
        <authorList>
            <person name="Han C."/>
        </authorList>
    </citation>
    <scope>NUCLEOTIDE SEQUENCE [LARGE SCALE GENOMIC DNA]</scope>
    <source>
        <strain evidence="1 2">NEAU-YY56</strain>
    </source>
</reference>
<proteinExistence type="predicted"/>
<protein>
    <submittedName>
        <fullName evidence="1">Uncharacterized protein</fullName>
    </submittedName>
</protein>
<dbReference type="EMBL" id="RFFI01000079">
    <property type="protein sequence ID" value="RMI07095.1"/>
    <property type="molecule type" value="Genomic_DNA"/>
</dbReference>
<accession>A0A3M2J836</accession>
<dbReference type="AlphaFoldDB" id="A0A3M2J836"/>
<evidence type="ECO:0000313" key="1">
    <source>
        <dbReference type="EMBL" id="RMI07095.1"/>
    </source>
</evidence>
<dbReference type="Gene3D" id="2.120.10.30">
    <property type="entry name" value="TolB, C-terminal domain"/>
    <property type="match status" value="1"/>
</dbReference>
<evidence type="ECO:0000313" key="2">
    <source>
        <dbReference type="Proteomes" id="UP000269289"/>
    </source>
</evidence>
<gene>
    <name evidence="1" type="ORF">EBM89_13860</name>
</gene>
<name>A0A3M2J836_9CELL</name>
<comment type="caution">
    <text evidence="1">The sequence shown here is derived from an EMBL/GenBank/DDBJ whole genome shotgun (WGS) entry which is preliminary data.</text>
</comment>